<dbReference type="Proteomes" id="UP000030518">
    <property type="component" value="Unassembled WGS sequence"/>
</dbReference>
<proteinExistence type="predicted"/>
<dbReference type="eggNOG" id="ENOG5031IN0">
    <property type="taxonomic scope" value="Bacteria"/>
</dbReference>
<sequence length="128" mass="14423">MTDNFDASYDSMAGAIAEGAVRKGWIPAWVPRDATDLREVHNLDTSSSALAFDLPEGTRWQLPADCRPINFRDTVPPSPRRRWWPSDATLAKSYAFHECKAEASPDHTFVGLRADGRHGLHWRAYDPE</sequence>
<evidence type="ECO:0000313" key="3">
    <source>
        <dbReference type="Proteomes" id="UP000030518"/>
    </source>
</evidence>
<evidence type="ECO:0000259" key="1">
    <source>
        <dbReference type="Pfam" id="PF26610"/>
    </source>
</evidence>
<dbReference type="EMBL" id="JRKJ01000002">
    <property type="protein sequence ID" value="KGQ20592.1"/>
    <property type="molecule type" value="Genomic_DNA"/>
</dbReference>
<accession>A0A0A2WPC9</accession>
<gene>
    <name evidence="2" type="ORF">LF41_1129</name>
</gene>
<comment type="caution">
    <text evidence="2">The sequence shown here is derived from an EMBL/GenBank/DDBJ whole genome shotgun (WGS) entry which is preliminary data.</text>
</comment>
<dbReference type="InterPro" id="IPR058827">
    <property type="entry name" value="YbbD_head"/>
</dbReference>
<feature type="domain" description="YbbD head" evidence="1">
    <location>
        <begin position="3"/>
        <end position="53"/>
    </location>
</feature>
<name>A0A0A2WPC9_9GAMM</name>
<protein>
    <recommendedName>
        <fullName evidence="1">YbbD head domain-containing protein</fullName>
    </recommendedName>
</protein>
<keyword evidence="3" id="KW-1185">Reference proteome</keyword>
<organism evidence="2 3">
    <name type="scientific">Lysobacter dokdonensis DS-58</name>
    <dbReference type="NCBI Taxonomy" id="1300345"/>
    <lineage>
        <taxon>Bacteria</taxon>
        <taxon>Pseudomonadati</taxon>
        <taxon>Pseudomonadota</taxon>
        <taxon>Gammaproteobacteria</taxon>
        <taxon>Lysobacterales</taxon>
        <taxon>Lysobacteraceae</taxon>
        <taxon>Noviluteimonas</taxon>
    </lineage>
</organism>
<evidence type="ECO:0000313" key="2">
    <source>
        <dbReference type="EMBL" id="KGQ20592.1"/>
    </source>
</evidence>
<reference evidence="2 3" key="1">
    <citation type="submission" date="2014-09" db="EMBL/GenBank/DDBJ databases">
        <title>Genome sequences of Lysobacter dokdonensis DS-58.</title>
        <authorList>
            <person name="Kim J.F."/>
            <person name="Kwak M.-J."/>
        </authorList>
    </citation>
    <scope>NUCLEOTIDE SEQUENCE [LARGE SCALE GENOMIC DNA]</scope>
    <source>
        <strain evidence="2 3">DS-58</strain>
    </source>
</reference>
<dbReference type="AlphaFoldDB" id="A0A0A2WPC9"/>
<dbReference type="Pfam" id="PF26610">
    <property type="entry name" value="YbbD_head"/>
    <property type="match status" value="1"/>
</dbReference>